<dbReference type="EMBL" id="CAEZXX010000128">
    <property type="protein sequence ID" value="CAB4719894.1"/>
    <property type="molecule type" value="Genomic_DNA"/>
</dbReference>
<feature type="domain" description="SMP-30/Gluconolactonase/LRE-like region" evidence="1">
    <location>
        <begin position="12"/>
        <end position="290"/>
    </location>
</feature>
<dbReference type="Pfam" id="PF08450">
    <property type="entry name" value="SGL"/>
    <property type="match status" value="1"/>
</dbReference>
<protein>
    <submittedName>
        <fullName evidence="2">Unannotated protein</fullName>
    </submittedName>
</protein>
<dbReference type="PANTHER" id="PTHR47572">
    <property type="entry name" value="LIPOPROTEIN-RELATED"/>
    <property type="match status" value="1"/>
</dbReference>
<dbReference type="InterPro" id="IPR011042">
    <property type="entry name" value="6-blade_b-propeller_TolB-like"/>
</dbReference>
<accession>A0A6J6RK64</accession>
<evidence type="ECO:0000313" key="2">
    <source>
        <dbReference type="EMBL" id="CAB4719894.1"/>
    </source>
</evidence>
<sequence length="310" mass="33037">MIPRLITTGLQFPEGPVAMPDGTLLVGQIVNGNLTRVLTDGTLELAAHCGGGVNGVAIGPDGAAYVCNNGGSEHAYVASRNWYLPGDQPEGFTGGGIQRVDLVTGEVTWLYTHVDGYRLRAPNDLVFDSHGGFWFTDHGKGRHRDRDRGGLYYGKADGSLVTEVLYPLDAPNGVGMSPDGSRVYVAETFVGRLWAWDVLEPGVLRTKAKGRVHGGELLVGLPGYDLFDSMAVDSDGNVCVATIGDHPGITVVRPDGSGYEHVLLDEPFTDPLNTNICFGGPDLRTAYITLSASGRVVAVDWPRPGLALNY</sequence>
<evidence type="ECO:0000313" key="3">
    <source>
        <dbReference type="EMBL" id="CAB4762498.1"/>
    </source>
</evidence>
<dbReference type="InterPro" id="IPR013658">
    <property type="entry name" value="SGL"/>
</dbReference>
<dbReference type="PANTHER" id="PTHR47572:SF5">
    <property type="entry name" value="BLR2277 PROTEIN"/>
    <property type="match status" value="1"/>
</dbReference>
<dbReference type="AlphaFoldDB" id="A0A6J6RK64"/>
<organism evidence="2">
    <name type="scientific">freshwater metagenome</name>
    <dbReference type="NCBI Taxonomy" id="449393"/>
    <lineage>
        <taxon>unclassified sequences</taxon>
        <taxon>metagenomes</taxon>
        <taxon>ecological metagenomes</taxon>
    </lineage>
</organism>
<dbReference type="EMBL" id="CAEZYY010000027">
    <property type="protein sequence ID" value="CAB4762498.1"/>
    <property type="molecule type" value="Genomic_DNA"/>
</dbReference>
<dbReference type="SUPFAM" id="SSF63829">
    <property type="entry name" value="Calcium-dependent phosphotriesterase"/>
    <property type="match status" value="1"/>
</dbReference>
<reference evidence="2" key="1">
    <citation type="submission" date="2020-05" db="EMBL/GenBank/DDBJ databases">
        <authorList>
            <person name="Chiriac C."/>
            <person name="Salcher M."/>
            <person name="Ghai R."/>
            <person name="Kavagutti S V."/>
        </authorList>
    </citation>
    <scope>NUCLEOTIDE SEQUENCE</scope>
</reference>
<proteinExistence type="predicted"/>
<name>A0A6J6RK64_9ZZZZ</name>
<evidence type="ECO:0000259" key="1">
    <source>
        <dbReference type="Pfam" id="PF08450"/>
    </source>
</evidence>
<gene>
    <name evidence="2" type="ORF">UFOPK2602_01659</name>
    <name evidence="3" type="ORF">UFOPK2806_01770</name>
</gene>
<dbReference type="Gene3D" id="2.120.10.30">
    <property type="entry name" value="TolB, C-terminal domain"/>
    <property type="match status" value="1"/>
</dbReference>
<dbReference type="InterPro" id="IPR051262">
    <property type="entry name" value="SMP-30/CGR1_Lactonase"/>
</dbReference>